<accession>A0AAV8T147</accession>
<dbReference type="Pfam" id="PF00319">
    <property type="entry name" value="SRF-TF"/>
    <property type="match status" value="1"/>
</dbReference>
<evidence type="ECO:0000313" key="8">
    <source>
        <dbReference type="EMBL" id="KAJ8759999.1"/>
    </source>
</evidence>
<dbReference type="SUPFAM" id="SSF55455">
    <property type="entry name" value="SRF-like"/>
    <property type="match status" value="1"/>
</dbReference>
<dbReference type="InterPro" id="IPR002100">
    <property type="entry name" value="TF_MADSbox"/>
</dbReference>
<dbReference type="PANTHER" id="PTHR11945:SF529">
    <property type="entry name" value="MADS-BOX DOMAIN-CONTAINING PROTEIN"/>
    <property type="match status" value="1"/>
</dbReference>
<dbReference type="AlphaFoldDB" id="A0AAV8T147"/>
<keyword evidence="9" id="KW-1185">Reference proteome</keyword>
<reference evidence="8 9" key="1">
    <citation type="submission" date="2021-09" db="EMBL/GenBank/DDBJ databases">
        <title>Genomic insights and catalytic innovation underlie evolution of tropane alkaloids biosynthesis.</title>
        <authorList>
            <person name="Wang Y.-J."/>
            <person name="Tian T."/>
            <person name="Huang J.-P."/>
            <person name="Huang S.-X."/>
        </authorList>
    </citation>
    <scope>NUCLEOTIDE SEQUENCE [LARGE SCALE GENOMIC DNA]</scope>
    <source>
        <strain evidence="8">KIB-2018</strain>
        <tissue evidence="8">Leaf</tissue>
    </source>
</reference>
<keyword evidence="3" id="KW-0238">DNA-binding</keyword>
<dbReference type="PANTHER" id="PTHR11945">
    <property type="entry name" value="MADS BOX PROTEIN"/>
    <property type="match status" value="1"/>
</dbReference>
<evidence type="ECO:0000256" key="5">
    <source>
        <dbReference type="ARBA" id="ARBA00023242"/>
    </source>
</evidence>
<organism evidence="8 9">
    <name type="scientific">Erythroxylum novogranatense</name>
    <dbReference type="NCBI Taxonomy" id="1862640"/>
    <lineage>
        <taxon>Eukaryota</taxon>
        <taxon>Viridiplantae</taxon>
        <taxon>Streptophyta</taxon>
        <taxon>Embryophyta</taxon>
        <taxon>Tracheophyta</taxon>
        <taxon>Spermatophyta</taxon>
        <taxon>Magnoliopsida</taxon>
        <taxon>eudicotyledons</taxon>
        <taxon>Gunneridae</taxon>
        <taxon>Pentapetalae</taxon>
        <taxon>rosids</taxon>
        <taxon>fabids</taxon>
        <taxon>Malpighiales</taxon>
        <taxon>Erythroxylaceae</taxon>
        <taxon>Erythroxylum</taxon>
    </lineage>
</organism>
<evidence type="ECO:0000256" key="6">
    <source>
        <dbReference type="SAM" id="MobiDB-lite"/>
    </source>
</evidence>
<evidence type="ECO:0000256" key="2">
    <source>
        <dbReference type="ARBA" id="ARBA00023015"/>
    </source>
</evidence>
<evidence type="ECO:0000256" key="1">
    <source>
        <dbReference type="ARBA" id="ARBA00004123"/>
    </source>
</evidence>
<keyword evidence="5" id="KW-0539">Nucleus</keyword>
<dbReference type="SMART" id="SM00432">
    <property type="entry name" value="MADS"/>
    <property type="match status" value="1"/>
</dbReference>
<feature type="domain" description="MADS-box" evidence="7">
    <location>
        <begin position="1"/>
        <end position="47"/>
    </location>
</feature>
<dbReference type="GO" id="GO:0005634">
    <property type="term" value="C:nucleus"/>
    <property type="evidence" value="ECO:0007669"/>
    <property type="project" value="UniProtKB-SubCell"/>
</dbReference>
<dbReference type="GO" id="GO:0046983">
    <property type="term" value="F:protein dimerization activity"/>
    <property type="evidence" value="ECO:0007669"/>
    <property type="project" value="InterPro"/>
</dbReference>
<comment type="subcellular location">
    <subcellularLocation>
        <location evidence="1">Nucleus</location>
    </subcellularLocation>
</comment>
<proteinExistence type="predicted"/>
<keyword evidence="4" id="KW-0804">Transcription</keyword>
<dbReference type="EMBL" id="JAIWQS010000007">
    <property type="protein sequence ID" value="KAJ8759999.1"/>
    <property type="molecule type" value="Genomic_DNA"/>
</dbReference>
<dbReference type="PROSITE" id="PS50066">
    <property type="entry name" value="MADS_BOX_2"/>
    <property type="match status" value="1"/>
</dbReference>
<dbReference type="InterPro" id="IPR036879">
    <property type="entry name" value="TF_MADSbox_sf"/>
</dbReference>
<evidence type="ECO:0000313" key="9">
    <source>
        <dbReference type="Proteomes" id="UP001159364"/>
    </source>
</evidence>
<evidence type="ECO:0000256" key="3">
    <source>
        <dbReference type="ARBA" id="ARBA00023125"/>
    </source>
</evidence>
<comment type="caution">
    <text evidence="8">The sequence shown here is derived from an EMBL/GenBank/DDBJ whole genome shotgun (WGS) entry which is preliminary data.</text>
</comment>
<dbReference type="PRINTS" id="PR00404">
    <property type="entry name" value="MADSDOMAIN"/>
</dbReference>
<dbReference type="Gene3D" id="3.40.1810.10">
    <property type="entry name" value="Transcription factor, MADS-box"/>
    <property type="match status" value="1"/>
</dbReference>
<evidence type="ECO:0000259" key="7">
    <source>
        <dbReference type="PROSITE" id="PS50066"/>
    </source>
</evidence>
<keyword evidence="2" id="KW-0805">Transcription regulation</keyword>
<dbReference type="GO" id="GO:0000978">
    <property type="term" value="F:RNA polymerase II cis-regulatory region sequence-specific DNA binding"/>
    <property type="evidence" value="ECO:0007669"/>
    <property type="project" value="TreeGrafter"/>
</dbReference>
<feature type="region of interest" description="Disordered" evidence="6">
    <location>
        <begin position="160"/>
        <end position="181"/>
    </location>
</feature>
<dbReference type="GO" id="GO:0000981">
    <property type="term" value="F:DNA-binding transcription factor activity, RNA polymerase II-specific"/>
    <property type="evidence" value="ECO:0007669"/>
    <property type="project" value="TreeGrafter"/>
</dbReference>
<gene>
    <name evidence="8" type="ORF">K2173_010855</name>
</gene>
<evidence type="ECO:0000256" key="4">
    <source>
        <dbReference type="ARBA" id="ARBA00023163"/>
    </source>
</evidence>
<name>A0AAV8T147_9ROSI</name>
<protein>
    <recommendedName>
        <fullName evidence="7">MADS-box domain-containing protein</fullName>
    </recommendedName>
</protein>
<feature type="compositionally biased region" description="Polar residues" evidence="6">
    <location>
        <begin position="169"/>
        <end position="181"/>
    </location>
</feature>
<sequence length="409" mass="45864">MKPRKLTMQKRETKMQRYITFVKRREGLFKKCAELAMLSDAQVAMFMNTPDSSKLKIHSFGHPSVDAVLDAFLGNSRVIEPADDDATKLQAISLSEEIRFLEREVSEILKAKMKPEKVAGRFTWDFSVFEKLKSTEEVSALVKILENCLIDARNRLARSASGSSSLNNENDNSRSVVTNKNDNSRSVVTNFDNDQFVYHASDMALLCLQSAVSDMENNQTAPVFDSGFGFNSDNPLSADNNSTGFNNGVHYADPLLESASYLDHGVLAGWINAQTTETDAFMDEKYVTPWTFPDSISGSAYNSNLLESKNKQAVSDPNTGPSYYYPGEDVIHEICNYQEDVLAMNTDINFGSSFLDMVMKHGSHVCETWNEDGIMNPEPLDWCYCSDSDIRTCYCCQARESNLFPYTEA</sequence>
<dbReference type="Proteomes" id="UP001159364">
    <property type="component" value="Linkage Group LG07"/>
</dbReference>